<proteinExistence type="predicted"/>
<dbReference type="Proteomes" id="UP000029447">
    <property type="component" value="Unassembled WGS sequence"/>
</dbReference>
<reference evidence="1 2" key="1">
    <citation type="submission" date="2014-08" db="EMBL/GenBank/DDBJ databases">
        <title>Genome sequences of NCPPB Pectobacterium isolates.</title>
        <authorList>
            <person name="Glover R.H."/>
            <person name="Sapp M."/>
            <person name="Elphinstone J."/>
        </authorList>
    </citation>
    <scope>NUCLEOTIDE SEQUENCE [LARGE SCALE GENOMIC DNA]</scope>
    <source>
        <strain evidence="1 2">NCPPB3841</strain>
    </source>
</reference>
<evidence type="ECO:0000313" key="2">
    <source>
        <dbReference type="Proteomes" id="UP000029447"/>
    </source>
</evidence>
<comment type="caution">
    <text evidence="1">The sequence shown here is derived from an EMBL/GenBank/DDBJ whole genome shotgun (WGS) entry which is preliminary data.</text>
</comment>
<organism evidence="1 2">
    <name type="scientific">Pectobacterium odoriferum</name>
    <dbReference type="NCBI Taxonomy" id="78398"/>
    <lineage>
        <taxon>Bacteria</taxon>
        <taxon>Pseudomonadati</taxon>
        <taxon>Pseudomonadota</taxon>
        <taxon>Gammaproteobacteria</taxon>
        <taxon>Enterobacterales</taxon>
        <taxon>Pectobacteriaceae</taxon>
        <taxon>Pectobacterium</taxon>
    </lineage>
</organism>
<dbReference type="EMBL" id="JQOF01000028">
    <property type="protein sequence ID" value="KGA39703.1"/>
    <property type="molecule type" value="Genomic_DNA"/>
</dbReference>
<dbReference type="SUPFAM" id="SSF55729">
    <property type="entry name" value="Acyl-CoA N-acyltransferases (Nat)"/>
    <property type="match status" value="1"/>
</dbReference>
<dbReference type="CDD" id="cd04301">
    <property type="entry name" value="NAT_SF"/>
    <property type="match status" value="1"/>
</dbReference>
<accession>A0ABR4VK33</accession>
<evidence type="ECO:0000313" key="1">
    <source>
        <dbReference type="EMBL" id="KGA39703.1"/>
    </source>
</evidence>
<sequence length="106" mass="12441">MTVSLVVVADEENKPIAYCSFLYWISSSTPTEIILNFQIDYVYVRDDYRNKKLSTLMAEKFVIPELVLLLKKRTDINNIFNNSEYISAEGYRFGEKVYCHLIEQLD</sequence>
<name>A0ABR4VK33_9GAMM</name>
<gene>
    <name evidence="1" type="ORF">KU75_21230</name>
</gene>
<evidence type="ECO:0008006" key="3">
    <source>
        <dbReference type="Google" id="ProtNLM"/>
    </source>
</evidence>
<protein>
    <recommendedName>
        <fullName evidence="3">N-acetyltransferase domain-containing protein</fullName>
    </recommendedName>
</protein>
<keyword evidence="2" id="KW-1185">Reference proteome</keyword>
<dbReference type="InterPro" id="IPR016181">
    <property type="entry name" value="Acyl_CoA_acyltransferase"/>
</dbReference>